<proteinExistence type="predicted"/>
<comment type="caution">
    <text evidence="1">The sequence shown here is derived from an EMBL/GenBank/DDBJ whole genome shotgun (WGS) entry which is preliminary data.</text>
</comment>
<evidence type="ECO:0000313" key="2">
    <source>
        <dbReference type="Proteomes" id="UP000805193"/>
    </source>
</evidence>
<gene>
    <name evidence="1" type="ORF">HPB47_007618</name>
</gene>
<evidence type="ECO:0000313" key="1">
    <source>
        <dbReference type="EMBL" id="KAG0415219.1"/>
    </source>
</evidence>
<name>A0AC60P7Z0_IXOPE</name>
<reference evidence="1 2" key="1">
    <citation type="journal article" date="2020" name="Cell">
        <title>Large-Scale Comparative Analyses of Tick Genomes Elucidate Their Genetic Diversity and Vector Capacities.</title>
        <authorList>
            <consortium name="Tick Genome and Microbiome Consortium (TIGMIC)"/>
            <person name="Jia N."/>
            <person name="Wang J."/>
            <person name="Shi W."/>
            <person name="Du L."/>
            <person name="Sun Y."/>
            <person name="Zhan W."/>
            <person name="Jiang J.F."/>
            <person name="Wang Q."/>
            <person name="Zhang B."/>
            <person name="Ji P."/>
            <person name="Bell-Sakyi L."/>
            <person name="Cui X.M."/>
            <person name="Yuan T.T."/>
            <person name="Jiang B.G."/>
            <person name="Yang W.F."/>
            <person name="Lam T.T."/>
            <person name="Chang Q.C."/>
            <person name="Ding S.J."/>
            <person name="Wang X.J."/>
            <person name="Zhu J.G."/>
            <person name="Ruan X.D."/>
            <person name="Zhao L."/>
            <person name="Wei J.T."/>
            <person name="Ye R.Z."/>
            <person name="Que T.C."/>
            <person name="Du C.H."/>
            <person name="Zhou Y.H."/>
            <person name="Cheng J.X."/>
            <person name="Dai P.F."/>
            <person name="Guo W.B."/>
            <person name="Han X.H."/>
            <person name="Huang E.J."/>
            <person name="Li L.F."/>
            <person name="Wei W."/>
            <person name="Gao Y.C."/>
            <person name="Liu J.Z."/>
            <person name="Shao H.Z."/>
            <person name="Wang X."/>
            <person name="Wang C.C."/>
            <person name="Yang T.C."/>
            <person name="Huo Q.B."/>
            <person name="Li W."/>
            <person name="Chen H.Y."/>
            <person name="Chen S.E."/>
            <person name="Zhou L.G."/>
            <person name="Ni X.B."/>
            <person name="Tian J.H."/>
            <person name="Sheng Y."/>
            <person name="Liu T."/>
            <person name="Pan Y.S."/>
            <person name="Xia L.Y."/>
            <person name="Li J."/>
            <person name="Zhao F."/>
            <person name="Cao W.C."/>
        </authorList>
    </citation>
    <scope>NUCLEOTIDE SEQUENCE [LARGE SCALE GENOMIC DNA]</scope>
    <source>
        <strain evidence="1">Iper-2018</strain>
    </source>
</reference>
<sequence>MPRRVSTSSRGLKERSIMRLCDALLISRLRYHLPYTKLTQRQKMKLDALIRKGTKLAPGLPITTSAHRLLDMGYHNTVDELVAVHKRRRHILTQMGHNVPSSPPPKEAALPTTTHSHLIKEAPLPQHMHPMLNLARRAQHASTTDTGTAIAVTRHHFSKIHTAVFPPMNPCLAELHAIAAAITYTSAGSFTSSIPNIFTDSMATCRRLIHNSLPVAIAEQIERDLLSPVEVVWIPGHRGTPGNEKAHLPARETLHRAPDIPRSAQTFPVAFPSLESYRQARNILRNAQSNTLPTPAGIHLLRGLLPEDPPPCIHCGDRPNTHHILWFCHPPPPPLPNPTSLSFPPNPE</sequence>
<protein>
    <submittedName>
        <fullName evidence="1">Uncharacterized protein</fullName>
    </submittedName>
</protein>
<dbReference type="EMBL" id="JABSTQ010011097">
    <property type="protein sequence ID" value="KAG0415219.1"/>
    <property type="molecule type" value="Genomic_DNA"/>
</dbReference>
<accession>A0AC60P7Z0</accession>
<organism evidence="1 2">
    <name type="scientific">Ixodes persulcatus</name>
    <name type="common">Taiga tick</name>
    <dbReference type="NCBI Taxonomy" id="34615"/>
    <lineage>
        <taxon>Eukaryota</taxon>
        <taxon>Metazoa</taxon>
        <taxon>Ecdysozoa</taxon>
        <taxon>Arthropoda</taxon>
        <taxon>Chelicerata</taxon>
        <taxon>Arachnida</taxon>
        <taxon>Acari</taxon>
        <taxon>Parasitiformes</taxon>
        <taxon>Ixodida</taxon>
        <taxon>Ixodoidea</taxon>
        <taxon>Ixodidae</taxon>
        <taxon>Ixodinae</taxon>
        <taxon>Ixodes</taxon>
    </lineage>
</organism>
<dbReference type="Proteomes" id="UP000805193">
    <property type="component" value="Unassembled WGS sequence"/>
</dbReference>
<keyword evidence="2" id="KW-1185">Reference proteome</keyword>